<evidence type="ECO:0008006" key="4">
    <source>
        <dbReference type="Google" id="ProtNLM"/>
    </source>
</evidence>
<evidence type="ECO:0000313" key="2">
    <source>
        <dbReference type="EMBL" id="SET14692.1"/>
    </source>
</evidence>
<organism evidence="2 3">
    <name type="scientific">Paracoccus homiensis</name>
    <dbReference type="NCBI Taxonomy" id="364199"/>
    <lineage>
        <taxon>Bacteria</taxon>
        <taxon>Pseudomonadati</taxon>
        <taxon>Pseudomonadota</taxon>
        <taxon>Alphaproteobacteria</taxon>
        <taxon>Rhodobacterales</taxon>
        <taxon>Paracoccaceae</taxon>
        <taxon>Paracoccus</taxon>
    </lineage>
</organism>
<evidence type="ECO:0000313" key="3">
    <source>
        <dbReference type="Proteomes" id="UP000199180"/>
    </source>
</evidence>
<keyword evidence="3" id="KW-1185">Reference proteome</keyword>
<protein>
    <recommendedName>
        <fullName evidence="4">DUF2497 domain-containing protein</fullName>
    </recommendedName>
</protein>
<dbReference type="AlphaFoldDB" id="A0A1I0C7D1"/>
<feature type="region of interest" description="Disordered" evidence="1">
    <location>
        <begin position="82"/>
        <end position="155"/>
    </location>
</feature>
<dbReference type="EMBL" id="FOHO01000003">
    <property type="protein sequence ID" value="SET14692.1"/>
    <property type="molecule type" value="Genomic_DNA"/>
</dbReference>
<name>A0A1I0C7D1_9RHOB</name>
<dbReference type="Proteomes" id="UP000199180">
    <property type="component" value="Unassembled WGS sequence"/>
</dbReference>
<sequence>MAEPTPRSAARLSEDIGDVLTAIRRLIAEDEALVAARERMTQAAEPRFIQEDGGEFLARRYGGNASLARKLAGVVTEDEADEGWPLGDHANAPDAARPSGQILRHDFAAEPTAEPITEPASEQGELPPLRLEENLRSFVEPAEEPQQPDPGRDFAAMVDEPEDEASFAEAFDWKARMRPDPVVVEPVEEAELLAKPARMTPPRSVWAVEDAEQPDEAGQAAPIDQPAAASVAPTISGLSPEEEEKSIREILREMVQEELHGELGERFSRNLRAVIRREVAAAIEDQLDRF</sequence>
<dbReference type="OrthoDB" id="7770872at2"/>
<feature type="region of interest" description="Disordered" evidence="1">
    <location>
        <begin position="209"/>
        <end position="245"/>
    </location>
</feature>
<proteinExistence type="predicted"/>
<gene>
    <name evidence="2" type="ORF">SAMN04489858_103181</name>
</gene>
<dbReference type="STRING" id="364199.SAMN04489858_103181"/>
<reference evidence="2 3" key="1">
    <citation type="submission" date="2016-10" db="EMBL/GenBank/DDBJ databases">
        <authorList>
            <person name="de Groot N.N."/>
        </authorList>
    </citation>
    <scope>NUCLEOTIDE SEQUENCE [LARGE SCALE GENOMIC DNA]</scope>
    <source>
        <strain evidence="2 3">DSM 17862</strain>
    </source>
</reference>
<dbReference type="RefSeq" id="WP_139206455.1">
    <property type="nucleotide sequence ID" value="NZ_FOHO01000003.1"/>
</dbReference>
<accession>A0A1I0C7D1</accession>
<evidence type="ECO:0000256" key="1">
    <source>
        <dbReference type="SAM" id="MobiDB-lite"/>
    </source>
</evidence>